<dbReference type="Pfam" id="PF03705">
    <property type="entry name" value="CheR_N"/>
    <property type="match status" value="1"/>
</dbReference>
<feature type="binding site" evidence="7">
    <location>
        <position position="92"/>
    </location>
    <ligand>
        <name>S-adenosyl-L-methionine</name>
        <dbReference type="ChEBI" id="CHEBI:59789"/>
    </ligand>
</feature>
<organism evidence="9 10">
    <name type="scientific">Grimontia marina</name>
    <dbReference type="NCBI Taxonomy" id="646534"/>
    <lineage>
        <taxon>Bacteria</taxon>
        <taxon>Pseudomonadati</taxon>
        <taxon>Pseudomonadota</taxon>
        <taxon>Gammaproteobacteria</taxon>
        <taxon>Vibrionales</taxon>
        <taxon>Vibrionaceae</taxon>
        <taxon>Grimontia</taxon>
    </lineage>
</organism>
<dbReference type="SMART" id="SM00138">
    <property type="entry name" value="MeTrc"/>
    <property type="match status" value="1"/>
</dbReference>
<dbReference type="SUPFAM" id="SSF47757">
    <property type="entry name" value="Chemotaxis receptor methyltransferase CheR, N-terminal domain"/>
    <property type="match status" value="1"/>
</dbReference>
<keyword evidence="3 6" id="KW-0489">Methyltransferase</keyword>
<evidence type="ECO:0000313" key="9">
    <source>
        <dbReference type="EMBL" id="CZF78884.1"/>
    </source>
</evidence>
<accession>A0A128EXK0</accession>
<feature type="domain" description="CheR-type methyltransferase" evidence="8">
    <location>
        <begin position="11"/>
        <end position="283"/>
    </location>
</feature>
<feature type="binding site" evidence="7">
    <location>
        <begin position="212"/>
        <end position="213"/>
    </location>
    <ligand>
        <name>S-adenosyl-L-methionine</name>
        <dbReference type="ChEBI" id="CHEBI:59789"/>
    </ligand>
</feature>
<keyword evidence="4 6" id="KW-0808">Transferase</keyword>
<dbReference type="InterPro" id="IPR000780">
    <property type="entry name" value="CheR_MeTrfase"/>
</dbReference>
<keyword evidence="10" id="KW-1185">Reference proteome</keyword>
<evidence type="ECO:0000256" key="7">
    <source>
        <dbReference type="PIRSR" id="PIRSR000410-1"/>
    </source>
</evidence>
<dbReference type="PRINTS" id="PR00996">
    <property type="entry name" value="CHERMTFRASE"/>
</dbReference>
<comment type="function">
    <text evidence="2 6">Methylation of the membrane-bound methyl-accepting chemotaxis proteins (MCP) to form gamma-glutamyl methyl ester residues in MCP.</text>
</comment>
<feature type="binding site" evidence="7">
    <location>
        <position position="86"/>
    </location>
    <ligand>
        <name>S-adenosyl-L-methionine</name>
        <dbReference type="ChEBI" id="CHEBI:59789"/>
    </ligand>
</feature>
<dbReference type="GO" id="GO:0032259">
    <property type="term" value="P:methylation"/>
    <property type="evidence" value="ECO:0007669"/>
    <property type="project" value="UniProtKB-KW"/>
</dbReference>
<evidence type="ECO:0000256" key="4">
    <source>
        <dbReference type="ARBA" id="ARBA00022679"/>
    </source>
</evidence>
<dbReference type="PANTHER" id="PTHR24422">
    <property type="entry name" value="CHEMOTAXIS PROTEIN METHYLTRANSFERASE"/>
    <property type="match status" value="1"/>
</dbReference>
<reference evidence="10" key="1">
    <citation type="submission" date="2016-02" db="EMBL/GenBank/DDBJ databases">
        <authorList>
            <person name="Rodrigo-Torres Lidia"/>
            <person name="Arahal R.David."/>
        </authorList>
    </citation>
    <scope>NUCLEOTIDE SEQUENCE [LARGE SCALE GENOMIC DNA]</scope>
    <source>
        <strain evidence="10">CECT 8713</strain>
    </source>
</reference>
<dbReference type="PROSITE" id="PS50123">
    <property type="entry name" value="CHER"/>
    <property type="match status" value="1"/>
</dbReference>
<dbReference type="SUPFAM" id="SSF53335">
    <property type="entry name" value="S-adenosyl-L-methionine-dependent methyltransferases"/>
    <property type="match status" value="1"/>
</dbReference>
<dbReference type="OrthoDB" id="9816309at2"/>
<dbReference type="EMBL" id="FIZY01000004">
    <property type="protein sequence ID" value="CZF78884.1"/>
    <property type="molecule type" value="Genomic_DNA"/>
</dbReference>
<feature type="binding site" evidence="7">
    <location>
        <position position="88"/>
    </location>
    <ligand>
        <name>S-adenosyl-L-methionine</name>
        <dbReference type="ChEBI" id="CHEBI:59789"/>
    </ligand>
</feature>
<keyword evidence="5 6" id="KW-0949">S-adenosyl-L-methionine</keyword>
<sequence length="283" mass="32904">MDAIQALSQIEEQREFEFTNKDFNYIQEFMLRETGISLSERKNSMVYGRLARRLRRMGLDNFRDYFDCVERDLDERVAFINALTTNKTQFFREKHHFDFLANTLVMKWKQQKKRRIRIWSAGCSTGEEPYTIASTLAACGVLTPNYDCKILATDLDTQVLEVARNGTYGIDAMKAIPDKMLRHGFIRGKGKKQELLKVKPLLQQAITFKQLNLMGSWPHKGPLDAIFCRNVMIYFEKDVQQKLIQRYWEKLGSGGILFIGHSESIGQMGSQFENLGQTMFRKP</sequence>
<dbReference type="AlphaFoldDB" id="A0A128EXK0"/>
<evidence type="ECO:0000256" key="5">
    <source>
        <dbReference type="ARBA" id="ARBA00022691"/>
    </source>
</evidence>
<evidence type="ECO:0000256" key="3">
    <source>
        <dbReference type="ARBA" id="ARBA00022603"/>
    </source>
</evidence>
<evidence type="ECO:0000256" key="2">
    <source>
        <dbReference type="ARBA" id="ARBA00002759"/>
    </source>
</evidence>
<evidence type="ECO:0000259" key="8">
    <source>
        <dbReference type="PROSITE" id="PS50123"/>
    </source>
</evidence>
<protein>
    <recommendedName>
        <fullName evidence="6">Chemotaxis protein methyltransferase</fullName>
        <ecNumber evidence="6">2.1.1.80</ecNumber>
    </recommendedName>
</protein>
<evidence type="ECO:0000313" key="10">
    <source>
        <dbReference type="Proteomes" id="UP000073601"/>
    </source>
</evidence>
<name>A0A128EXK0_9GAMM</name>
<dbReference type="InterPro" id="IPR022642">
    <property type="entry name" value="CheR_C"/>
</dbReference>
<dbReference type="InterPro" id="IPR022641">
    <property type="entry name" value="CheR_N"/>
</dbReference>
<dbReference type="PANTHER" id="PTHR24422:SF19">
    <property type="entry name" value="CHEMOTAXIS PROTEIN METHYLTRANSFERASE"/>
    <property type="match status" value="1"/>
</dbReference>
<evidence type="ECO:0000256" key="6">
    <source>
        <dbReference type="PIRNR" id="PIRNR000410"/>
    </source>
</evidence>
<gene>
    <name evidence="9" type="primary">cheR_1</name>
    <name evidence="9" type="ORF">GMA8713_00758</name>
</gene>
<dbReference type="Proteomes" id="UP000073601">
    <property type="component" value="Unassembled WGS sequence"/>
</dbReference>
<dbReference type="GO" id="GO:0008983">
    <property type="term" value="F:protein-glutamate O-methyltransferase activity"/>
    <property type="evidence" value="ECO:0007669"/>
    <property type="project" value="UniProtKB-EC"/>
</dbReference>
<feature type="binding site" evidence="7">
    <location>
        <begin position="229"/>
        <end position="230"/>
    </location>
    <ligand>
        <name>S-adenosyl-L-methionine</name>
        <dbReference type="ChEBI" id="CHEBI:59789"/>
    </ligand>
</feature>
<dbReference type="EC" id="2.1.1.80" evidence="6"/>
<dbReference type="Gene3D" id="1.10.155.10">
    <property type="entry name" value="Chemotaxis receptor methyltransferase CheR, N-terminal domain"/>
    <property type="match status" value="1"/>
</dbReference>
<evidence type="ECO:0000256" key="1">
    <source>
        <dbReference type="ARBA" id="ARBA00001541"/>
    </source>
</evidence>
<comment type="catalytic activity">
    <reaction evidence="1 6">
        <text>L-glutamyl-[protein] + S-adenosyl-L-methionine = [protein]-L-glutamate 5-O-methyl ester + S-adenosyl-L-homocysteine</text>
        <dbReference type="Rhea" id="RHEA:24452"/>
        <dbReference type="Rhea" id="RHEA-COMP:10208"/>
        <dbReference type="Rhea" id="RHEA-COMP:10311"/>
        <dbReference type="ChEBI" id="CHEBI:29973"/>
        <dbReference type="ChEBI" id="CHEBI:57856"/>
        <dbReference type="ChEBI" id="CHEBI:59789"/>
        <dbReference type="ChEBI" id="CHEBI:82795"/>
        <dbReference type="EC" id="2.1.1.80"/>
    </reaction>
</comment>
<feature type="binding site" evidence="7">
    <location>
        <position position="128"/>
    </location>
    <ligand>
        <name>S-adenosyl-L-methionine</name>
        <dbReference type="ChEBI" id="CHEBI:59789"/>
    </ligand>
</feature>
<dbReference type="InterPro" id="IPR050903">
    <property type="entry name" value="Bact_Chemotaxis_MeTrfase"/>
</dbReference>
<dbReference type="Pfam" id="PF01739">
    <property type="entry name" value="CheR"/>
    <property type="match status" value="1"/>
</dbReference>
<feature type="binding site" evidence="7">
    <location>
        <position position="154"/>
    </location>
    <ligand>
        <name>S-adenosyl-L-methionine</name>
        <dbReference type="ChEBI" id="CHEBI:59789"/>
    </ligand>
</feature>
<dbReference type="InterPro" id="IPR026024">
    <property type="entry name" value="Chemotaxis_MeTrfase_CheR"/>
</dbReference>
<proteinExistence type="predicted"/>
<dbReference type="PIRSF" id="PIRSF000410">
    <property type="entry name" value="CheR"/>
    <property type="match status" value="1"/>
</dbReference>
<dbReference type="Gene3D" id="3.40.50.150">
    <property type="entry name" value="Vaccinia Virus protein VP39"/>
    <property type="match status" value="1"/>
</dbReference>
<dbReference type="RefSeq" id="WP_062705867.1">
    <property type="nucleotide sequence ID" value="NZ_CAWRCI010000004.1"/>
</dbReference>
<dbReference type="InterPro" id="IPR029063">
    <property type="entry name" value="SAM-dependent_MTases_sf"/>
</dbReference>
<dbReference type="InterPro" id="IPR036804">
    <property type="entry name" value="CheR_N_sf"/>
</dbReference>